<keyword evidence="2" id="KW-1133">Transmembrane helix</keyword>
<feature type="coiled-coil region" evidence="1">
    <location>
        <begin position="416"/>
        <end position="443"/>
    </location>
</feature>
<name>A0ABY6GTG5_9GAMM</name>
<keyword evidence="2" id="KW-0812">Transmembrane</keyword>
<feature type="transmembrane region" description="Helical" evidence="2">
    <location>
        <begin position="20"/>
        <end position="37"/>
    </location>
</feature>
<dbReference type="EMBL" id="CP103300">
    <property type="protein sequence ID" value="UYM15857.1"/>
    <property type="molecule type" value="Genomic_DNA"/>
</dbReference>
<evidence type="ECO:0000313" key="4">
    <source>
        <dbReference type="Proteomes" id="UP001163255"/>
    </source>
</evidence>
<reference evidence="3" key="1">
    <citation type="submission" date="2022-10" db="EMBL/GenBank/DDBJ databases">
        <title>Completed Genome Sequence of two octocoral isolated bacterium, Endozoicomonas euniceicola EF212T and Endozoicomonas gorgoniicola PS125T.</title>
        <authorList>
            <person name="Chiou Y.-J."/>
            <person name="Chen Y.-H."/>
        </authorList>
    </citation>
    <scope>NUCLEOTIDE SEQUENCE</scope>
    <source>
        <strain evidence="3">EF212</strain>
    </source>
</reference>
<dbReference type="Proteomes" id="UP001163255">
    <property type="component" value="Chromosome"/>
</dbReference>
<sequence length="507" mass="56606">MSEIMHAVRVKSPDYMNRYYRRMITVMIGTGCVLFLARDTVSHVVNSNLVMNGMIATVLMVGVSICFRNLYRLKCDLKALCDLDKILFETRDAQALLNYKQKMFIMADLYKSLENSTRETGEIPEIPTPVARSMVNIANNRFDERRIRISYFVNLLIYLGLLGTFIGLSATVGSISGMISNLSMGLTGEQEMTETLILLIKHLEQPLAGMGTAFGTSLTGLASSVVLGALAMSVNKAATLFSNSYSNWIYEYAMTSFTAGIEKYQNKQQGNSENSVAPYSPASEQALVNIEQHLQSLLSSQQELLENHSKQLSALVDIHNHAQSHSQALAEKQEQQLSALTNIHQSTSTHNKELLEKHEQQLETMQATVQEACGQLAGIMSSANDELEKQSRLISDHNTRQDSQNNESVAQRQRIIQQQLASVKLMKKQLESAEALYQQSQQLPGVFAAAASNRLKETEQALVEQFHAGQDELGKTIEKAQSVHKDLLLRLFKALHRLYRICLPGNR</sequence>
<keyword evidence="4" id="KW-1185">Reference proteome</keyword>
<evidence type="ECO:0008006" key="5">
    <source>
        <dbReference type="Google" id="ProtNLM"/>
    </source>
</evidence>
<dbReference type="RefSeq" id="WP_262598069.1">
    <property type="nucleotide sequence ID" value="NZ_CP103300.1"/>
</dbReference>
<feature type="transmembrane region" description="Helical" evidence="2">
    <location>
        <begin position="49"/>
        <end position="71"/>
    </location>
</feature>
<protein>
    <recommendedName>
        <fullName evidence="5">MotA/TolQ/ExbB proton channel domain-containing protein</fullName>
    </recommendedName>
</protein>
<organism evidence="3 4">
    <name type="scientific">Endozoicomonas euniceicola</name>
    <dbReference type="NCBI Taxonomy" id="1234143"/>
    <lineage>
        <taxon>Bacteria</taxon>
        <taxon>Pseudomonadati</taxon>
        <taxon>Pseudomonadota</taxon>
        <taxon>Gammaproteobacteria</taxon>
        <taxon>Oceanospirillales</taxon>
        <taxon>Endozoicomonadaceae</taxon>
        <taxon>Endozoicomonas</taxon>
    </lineage>
</organism>
<proteinExistence type="predicted"/>
<accession>A0ABY6GTG5</accession>
<keyword evidence="2" id="KW-0472">Membrane</keyword>
<gene>
    <name evidence="3" type="ORF">NX720_24030</name>
</gene>
<feature type="transmembrane region" description="Helical" evidence="2">
    <location>
        <begin position="155"/>
        <end position="179"/>
    </location>
</feature>
<evidence type="ECO:0000256" key="1">
    <source>
        <dbReference type="SAM" id="Coils"/>
    </source>
</evidence>
<keyword evidence="1" id="KW-0175">Coiled coil</keyword>
<evidence type="ECO:0000256" key="2">
    <source>
        <dbReference type="SAM" id="Phobius"/>
    </source>
</evidence>
<evidence type="ECO:0000313" key="3">
    <source>
        <dbReference type="EMBL" id="UYM15857.1"/>
    </source>
</evidence>